<dbReference type="PANTHER" id="PTHR43428">
    <property type="entry name" value="ARSENATE REDUCTASE"/>
    <property type="match status" value="1"/>
</dbReference>
<dbReference type="EMBL" id="FNUS01000003">
    <property type="protein sequence ID" value="SEG14255.1"/>
    <property type="molecule type" value="Genomic_DNA"/>
</dbReference>
<dbReference type="SUPFAM" id="SSF52788">
    <property type="entry name" value="Phosphotyrosine protein phosphatases I"/>
    <property type="match status" value="1"/>
</dbReference>
<protein>
    <submittedName>
        <fullName evidence="1">Arsenate reductase</fullName>
    </submittedName>
</protein>
<dbReference type="AlphaFoldDB" id="A0A1H5XRW5"/>
<keyword evidence="2" id="KW-1185">Reference proteome</keyword>
<dbReference type="PANTHER" id="PTHR43428:SF1">
    <property type="entry name" value="ARSENATE REDUCTASE"/>
    <property type="match status" value="1"/>
</dbReference>
<evidence type="ECO:0000313" key="1">
    <source>
        <dbReference type="EMBL" id="SEG14255.1"/>
    </source>
</evidence>
<reference evidence="2" key="1">
    <citation type="submission" date="2016-10" db="EMBL/GenBank/DDBJ databases">
        <authorList>
            <person name="Varghese N."/>
            <person name="Submissions S."/>
        </authorList>
    </citation>
    <scope>NUCLEOTIDE SEQUENCE [LARGE SCALE GENOMIC DNA]</scope>
    <source>
        <strain evidence="2">DSM 21580</strain>
    </source>
</reference>
<gene>
    <name evidence="1" type="ORF">SAMN05421847_1525</name>
</gene>
<proteinExistence type="predicted"/>
<dbReference type="Proteomes" id="UP000236738">
    <property type="component" value="Unassembled WGS sequence"/>
</dbReference>
<dbReference type="RefSeq" id="WP_103913505.1">
    <property type="nucleotide sequence ID" value="NZ_FNUS01000003.1"/>
</dbReference>
<name>A0A1H5XRW5_9FLAO</name>
<sequence length="210" mass="24090">MTAKKSKTFAKIEKLISELHPEAIPNERKIVLQTLIDFIQLKTANKQEIRLNFICTHNSRRSHLSQIWAQTIAYYFDIKNVFCYCGGTEATALFPIVAKTLQNSGFQIKTISDGENPIYAIKYAKNEHPIIGFSKKFDDDFNPKSEFAAIMTCDSANEACPIIFGAEIRIPFTFEDPKIYDHSPQQSEKYVERSLQIATELFYIFSKIKN</sequence>
<evidence type="ECO:0000313" key="2">
    <source>
        <dbReference type="Proteomes" id="UP000236738"/>
    </source>
</evidence>
<dbReference type="Gene3D" id="3.40.50.2300">
    <property type="match status" value="1"/>
</dbReference>
<dbReference type="InterPro" id="IPR036196">
    <property type="entry name" value="Ptyr_pPase_sf"/>
</dbReference>
<organism evidence="1 2">
    <name type="scientific">Halpernia humi</name>
    <dbReference type="NCBI Taxonomy" id="493375"/>
    <lineage>
        <taxon>Bacteria</taxon>
        <taxon>Pseudomonadati</taxon>
        <taxon>Bacteroidota</taxon>
        <taxon>Flavobacteriia</taxon>
        <taxon>Flavobacteriales</taxon>
        <taxon>Weeksellaceae</taxon>
        <taxon>Chryseobacterium group</taxon>
        <taxon>Halpernia</taxon>
    </lineage>
</organism>
<accession>A0A1H5XRW5</accession>
<dbReference type="OrthoDB" id="9793058at2"/>